<dbReference type="EMBL" id="JACEIK010000699">
    <property type="protein sequence ID" value="MCD7461113.1"/>
    <property type="molecule type" value="Genomic_DNA"/>
</dbReference>
<comment type="caution">
    <text evidence="1">The sequence shown here is derived from an EMBL/GenBank/DDBJ whole genome shotgun (WGS) entry which is preliminary data.</text>
</comment>
<dbReference type="Proteomes" id="UP000823775">
    <property type="component" value="Unassembled WGS sequence"/>
</dbReference>
<name>A0ABS8SQM5_DATST</name>
<sequence>KTKTSKLMEIVSSLKAELITIKGGETSSSDVINNEQGFLEVEITSLKRELLKEKKKSSELQ</sequence>
<feature type="non-terminal residue" evidence="1">
    <location>
        <position position="1"/>
    </location>
</feature>
<gene>
    <name evidence="1" type="ORF">HAX54_045193</name>
</gene>
<evidence type="ECO:0000313" key="2">
    <source>
        <dbReference type="Proteomes" id="UP000823775"/>
    </source>
</evidence>
<proteinExistence type="predicted"/>
<reference evidence="1 2" key="1">
    <citation type="journal article" date="2021" name="BMC Genomics">
        <title>Datura genome reveals duplications of psychoactive alkaloid biosynthetic genes and high mutation rate following tissue culture.</title>
        <authorList>
            <person name="Rajewski A."/>
            <person name="Carter-House D."/>
            <person name="Stajich J."/>
            <person name="Litt A."/>
        </authorList>
    </citation>
    <scope>NUCLEOTIDE SEQUENCE [LARGE SCALE GENOMIC DNA]</scope>
    <source>
        <strain evidence="1">AR-01</strain>
    </source>
</reference>
<organism evidence="1 2">
    <name type="scientific">Datura stramonium</name>
    <name type="common">Jimsonweed</name>
    <name type="synonym">Common thornapple</name>
    <dbReference type="NCBI Taxonomy" id="4076"/>
    <lineage>
        <taxon>Eukaryota</taxon>
        <taxon>Viridiplantae</taxon>
        <taxon>Streptophyta</taxon>
        <taxon>Embryophyta</taxon>
        <taxon>Tracheophyta</taxon>
        <taxon>Spermatophyta</taxon>
        <taxon>Magnoliopsida</taxon>
        <taxon>eudicotyledons</taxon>
        <taxon>Gunneridae</taxon>
        <taxon>Pentapetalae</taxon>
        <taxon>asterids</taxon>
        <taxon>lamiids</taxon>
        <taxon>Solanales</taxon>
        <taxon>Solanaceae</taxon>
        <taxon>Solanoideae</taxon>
        <taxon>Datureae</taxon>
        <taxon>Datura</taxon>
    </lineage>
</organism>
<protein>
    <submittedName>
        <fullName evidence="1">Uncharacterized protein</fullName>
    </submittedName>
</protein>
<accession>A0ABS8SQM5</accession>
<keyword evidence="2" id="KW-1185">Reference proteome</keyword>
<feature type="non-terminal residue" evidence="1">
    <location>
        <position position="61"/>
    </location>
</feature>
<evidence type="ECO:0000313" key="1">
    <source>
        <dbReference type="EMBL" id="MCD7461113.1"/>
    </source>
</evidence>